<comment type="caution">
    <text evidence="2">The sequence shown here is derived from an EMBL/GenBank/DDBJ whole genome shotgun (WGS) entry which is preliminary data.</text>
</comment>
<protein>
    <submittedName>
        <fullName evidence="2">Uncharacterized protein</fullName>
    </submittedName>
</protein>
<evidence type="ECO:0000313" key="3">
    <source>
        <dbReference type="Proteomes" id="UP001338125"/>
    </source>
</evidence>
<proteinExistence type="predicted"/>
<name>A0ABR0SUS1_9HYPO</name>
<dbReference type="Proteomes" id="UP001338125">
    <property type="component" value="Unassembled WGS sequence"/>
</dbReference>
<evidence type="ECO:0000256" key="1">
    <source>
        <dbReference type="SAM" id="MobiDB-lite"/>
    </source>
</evidence>
<dbReference type="EMBL" id="JAVFKD010000004">
    <property type="protein sequence ID" value="KAK5995907.1"/>
    <property type="molecule type" value="Genomic_DNA"/>
</dbReference>
<feature type="region of interest" description="Disordered" evidence="1">
    <location>
        <begin position="1"/>
        <end position="20"/>
    </location>
</feature>
<sequence length="108" mass="11614">MSPYMLLRHKAQPSPPHDVAAKATPYQLQNAKSKAIRCAAPSQDDISLYAANGKGISSAETKRHDAPRIPSLAPITPSSPKGFLDSFFTVIMNVARVIPQKETGLGFP</sequence>
<accession>A0ABR0SUS1</accession>
<gene>
    <name evidence="2" type="ORF">PT974_04325</name>
</gene>
<keyword evidence="3" id="KW-1185">Reference proteome</keyword>
<reference evidence="2 3" key="1">
    <citation type="submission" date="2024-01" db="EMBL/GenBank/DDBJ databases">
        <title>Complete genome of Cladobotryum mycophilum ATHUM6906.</title>
        <authorList>
            <person name="Christinaki A.C."/>
            <person name="Myridakis A.I."/>
            <person name="Kouvelis V.N."/>
        </authorList>
    </citation>
    <scope>NUCLEOTIDE SEQUENCE [LARGE SCALE GENOMIC DNA]</scope>
    <source>
        <strain evidence="2 3">ATHUM6906</strain>
    </source>
</reference>
<organism evidence="2 3">
    <name type="scientific">Cladobotryum mycophilum</name>
    <dbReference type="NCBI Taxonomy" id="491253"/>
    <lineage>
        <taxon>Eukaryota</taxon>
        <taxon>Fungi</taxon>
        <taxon>Dikarya</taxon>
        <taxon>Ascomycota</taxon>
        <taxon>Pezizomycotina</taxon>
        <taxon>Sordariomycetes</taxon>
        <taxon>Hypocreomycetidae</taxon>
        <taxon>Hypocreales</taxon>
        <taxon>Hypocreaceae</taxon>
        <taxon>Cladobotryum</taxon>
    </lineage>
</organism>
<evidence type="ECO:0000313" key="2">
    <source>
        <dbReference type="EMBL" id="KAK5995907.1"/>
    </source>
</evidence>